<comment type="caution">
    <text evidence="8">The sequence shown here is derived from an EMBL/GenBank/DDBJ whole genome shotgun (WGS) entry which is preliminary data.</text>
</comment>
<name>A0A7Y9EYX7_9ACTN</name>
<gene>
    <name evidence="8" type="ORF">BKA08_000514</name>
</gene>
<evidence type="ECO:0000259" key="6">
    <source>
        <dbReference type="Pfam" id="PF00441"/>
    </source>
</evidence>
<dbReference type="InterPro" id="IPR009100">
    <property type="entry name" value="AcylCoA_DH/oxidase_NM_dom_sf"/>
</dbReference>
<dbReference type="GO" id="GO:0050660">
    <property type="term" value="F:flavin adenine dinucleotide binding"/>
    <property type="evidence" value="ECO:0007669"/>
    <property type="project" value="InterPro"/>
</dbReference>
<organism evidence="8 9">
    <name type="scientific">Nocardioides marinisabuli</name>
    <dbReference type="NCBI Taxonomy" id="419476"/>
    <lineage>
        <taxon>Bacteria</taxon>
        <taxon>Bacillati</taxon>
        <taxon>Actinomycetota</taxon>
        <taxon>Actinomycetes</taxon>
        <taxon>Propionibacteriales</taxon>
        <taxon>Nocardioidaceae</taxon>
        <taxon>Nocardioides</taxon>
    </lineage>
</organism>
<keyword evidence="4" id="KW-0274">FAD</keyword>
<evidence type="ECO:0000256" key="4">
    <source>
        <dbReference type="ARBA" id="ARBA00022827"/>
    </source>
</evidence>
<dbReference type="PANTHER" id="PTHR43884:SF20">
    <property type="entry name" value="ACYL-COA DEHYDROGENASE FADE28"/>
    <property type="match status" value="1"/>
</dbReference>
<feature type="domain" description="Acyl-CoA dehydrogenase/oxidase C-terminal" evidence="6">
    <location>
        <begin position="235"/>
        <end position="371"/>
    </location>
</feature>
<dbReference type="InterPro" id="IPR009075">
    <property type="entry name" value="AcylCo_DH/oxidase_C"/>
</dbReference>
<dbReference type="RefSeq" id="WP_179614204.1">
    <property type="nucleotide sequence ID" value="NZ_CP059163.1"/>
</dbReference>
<protein>
    <submittedName>
        <fullName evidence="8">Alkylation response protein AidB-like acyl-CoA dehydrogenase</fullName>
    </submittedName>
</protein>
<keyword evidence="9" id="KW-1185">Reference proteome</keyword>
<keyword evidence="3" id="KW-0285">Flavoprotein</keyword>
<dbReference type="SUPFAM" id="SSF47203">
    <property type="entry name" value="Acyl-CoA dehydrogenase C-terminal domain-like"/>
    <property type="match status" value="1"/>
</dbReference>
<evidence type="ECO:0000256" key="5">
    <source>
        <dbReference type="ARBA" id="ARBA00023002"/>
    </source>
</evidence>
<dbReference type="Pfam" id="PF02771">
    <property type="entry name" value="Acyl-CoA_dh_N"/>
    <property type="match status" value="1"/>
</dbReference>
<dbReference type="Pfam" id="PF00441">
    <property type="entry name" value="Acyl-CoA_dh_1"/>
    <property type="match status" value="1"/>
</dbReference>
<feature type="domain" description="Acyl-CoA dehydrogenase/oxidase N-terminal" evidence="7">
    <location>
        <begin position="18"/>
        <end position="110"/>
    </location>
</feature>
<dbReference type="Proteomes" id="UP000516957">
    <property type="component" value="Unassembled WGS sequence"/>
</dbReference>
<evidence type="ECO:0000256" key="1">
    <source>
        <dbReference type="ARBA" id="ARBA00001974"/>
    </source>
</evidence>
<dbReference type="PANTHER" id="PTHR43884">
    <property type="entry name" value="ACYL-COA DEHYDROGENASE"/>
    <property type="match status" value="1"/>
</dbReference>
<evidence type="ECO:0000256" key="2">
    <source>
        <dbReference type="ARBA" id="ARBA00009347"/>
    </source>
</evidence>
<dbReference type="InterPro" id="IPR036250">
    <property type="entry name" value="AcylCo_DH-like_C"/>
</dbReference>
<dbReference type="AlphaFoldDB" id="A0A7Y9EYX7"/>
<evidence type="ECO:0000259" key="7">
    <source>
        <dbReference type="Pfam" id="PF02771"/>
    </source>
</evidence>
<proteinExistence type="inferred from homology"/>
<keyword evidence="5" id="KW-0560">Oxidoreductase</keyword>
<dbReference type="SUPFAM" id="SSF56645">
    <property type="entry name" value="Acyl-CoA dehydrogenase NM domain-like"/>
    <property type="match status" value="1"/>
</dbReference>
<evidence type="ECO:0000256" key="3">
    <source>
        <dbReference type="ARBA" id="ARBA00022630"/>
    </source>
</evidence>
<dbReference type="EMBL" id="JACCBE010000001">
    <property type="protein sequence ID" value="NYD56276.1"/>
    <property type="molecule type" value="Genomic_DNA"/>
</dbReference>
<dbReference type="InterPro" id="IPR037069">
    <property type="entry name" value="AcylCoA_DH/ox_N_sf"/>
</dbReference>
<evidence type="ECO:0000313" key="9">
    <source>
        <dbReference type="Proteomes" id="UP000516957"/>
    </source>
</evidence>
<sequence>MTADTLPPAPDLDLLATDVETDLRRSVRAVLAKTCPTEALTALADGTDEVSAAAWSALAGDLGLAALLVPEEHGGAGAGPREAAVVAEECGRACAPVPFLTSAVLATDLLGALGATEALGRRAEGGTAALVVPAATRSAQGWSRGAAVSATGGRLVGDVRGVVGLPADLLLVPVAGPDGPALHLVEAGAEGVTLTAVTSLDATRPLTDVHLDVPLDGAGSPLATGEKVTAALDHALATAAGLLAAEQAGLAAWCLEQTVAHLSERRQFGRVVGGFQALKHRLADLYAEVGQASAVAAHAAAALAEGTDVPVSVAVAQAFCSEVAVHAAEEAVQLHGGLGMTWESPVHLRLKRAKADHVLLGSPDAHRDALATLVGLPGPEAG</sequence>
<dbReference type="GO" id="GO:0003995">
    <property type="term" value="F:acyl-CoA dehydrogenase activity"/>
    <property type="evidence" value="ECO:0007669"/>
    <property type="project" value="TreeGrafter"/>
</dbReference>
<dbReference type="Gene3D" id="1.10.540.10">
    <property type="entry name" value="Acyl-CoA dehydrogenase/oxidase, N-terminal domain"/>
    <property type="match status" value="1"/>
</dbReference>
<reference evidence="8 9" key="1">
    <citation type="submission" date="2020-07" db="EMBL/GenBank/DDBJ databases">
        <title>Sequencing the genomes of 1000 actinobacteria strains.</title>
        <authorList>
            <person name="Klenk H.-P."/>
        </authorList>
    </citation>
    <scope>NUCLEOTIDE SEQUENCE [LARGE SCALE GENOMIC DNA]</scope>
    <source>
        <strain evidence="8 9">DSM 18965</strain>
    </source>
</reference>
<dbReference type="Gene3D" id="1.20.140.10">
    <property type="entry name" value="Butyryl-CoA Dehydrogenase, subunit A, domain 3"/>
    <property type="match status" value="1"/>
</dbReference>
<evidence type="ECO:0000313" key="8">
    <source>
        <dbReference type="EMBL" id="NYD56276.1"/>
    </source>
</evidence>
<accession>A0A7Y9EYX7</accession>
<dbReference type="InterPro" id="IPR013786">
    <property type="entry name" value="AcylCoA_DH/ox_N"/>
</dbReference>
<comment type="cofactor">
    <cofactor evidence="1">
        <name>FAD</name>
        <dbReference type="ChEBI" id="CHEBI:57692"/>
    </cofactor>
</comment>
<comment type="similarity">
    <text evidence="2">Belongs to the acyl-CoA dehydrogenase family.</text>
</comment>